<evidence type="ECO:0000313" key="7">
    <source>
        <dbReference type="Proteomes" id="UP000033047"/>
    </source>
</evidence>
<dbReference type="Pfam" id="PF05726">
    <property type="entry name" value="Pirin_C"/>
    <property type="match status" value="1"/>
</dbReference>
<comment type="similarity">
    <text evidence="1 3">Belongs to the pirin family.</text>
</comment>
<feature type="binding site" evidence="2">
    <location>
        <position position="111"/>
    </location>
    <ligand>
        <name>Fe cation</name>
        <dbReference type="ChEBI" id="CHEBI:24875"/>
    </ligand>
</feature>
<evidence type="ECO:0000256" key="3">
    <source>
        <dbReference type="RuleBase" id="RU003457"/>
    </source>
</evidence>
<proteinExistence type="inferred from homology"/>
<reference evidence="6 7" key="1">
    <citation type="submission" date="2013-04" db="EMBL/GenBank/DDBJ databases">
        <title>The Genome Sequence of Parabacteroides goldsteinii DSM 19448.</title>
        <authorList>
            <consortium name="The Broad Institute Genomics Platform"/>
            <person name="Earl A."/>
            <person name="Ward D."/>
            <person name="Feldgarden M."/>
            <person name="Gevers D."/>
            <person name="Martens E."/>
            <person name="Sakamoto M."/>
            <person name="Benno Y."/>
            <person name="Song Y."/>
            <person name="Liu C."/>
            <person name="Lee J."/>
            <person name="Bolanos M."/>
            <person name="Vaisanen M.L."/>
            <person name="Finegold S.M."/>
            <person name="Walker B."/>
            <person name="Young S."/>
            <person name="Zeng Q."/>
            <person name="Gargeya S."/>
            <person name="Fitzgerald M."/>
            <person name="Haas B."/>
            <person name="Abouelleil A."/>
            <person name="Allen A.W."/>
            <person name="Alvarado L."/>
            <person name="Arachchi H.M."/>
            <person name="Berlin A.M."/>
            <person name="Chapman S.B."/>
            <person name="Gainer-Dewar J."/>
            <person name="Goldberg J."/>
            <person name="Griggs A."/>
            <person name="Gujja S."/>
            <person name="Hansen M."/>
            <person name="Howarth C."/>
            <person name="Imamovic A."/>
            <person name="Ireland A."/>
            <person name="Larimer J."/>
            <person name="McCowan C."/>
            <person name="Murphy C."/>
            <person name="Pearson M."/>
            <person name="Poon T.W."/>
            <person name="Priest M."/>
            <person name="Roberts A."/>
            <person name="Saif S."/>
            <person name="Shea T."/>
            <person name="Sisk P."/>
            <person name="Sykes S."/>
            <person name="Wortman J."/>
            <person name="Nusbaum C."/>
            <person name="Birren B."/>
        </authorList>
    </citation>
    <scope>NUCLEOTIDE SEQUENCE [LARGE SCALE GENOMIC DNA]</scope>
    <source>
        <strain evidence="6 7">DSM 19448</strain>
    </source>
</reference>
<protein>
    <recommendedName>
        <fullName evidence="8">Pirin-like protein</fullName>
    </recommendedName>
</protein>
<dbReference type="EMBL" id="AQHV01000028">
    <property type="protein sequence ID" value="KKB45674.1"/>
    <property type="molecule type" value="Genomic_DNA"/>
</dbReference>
<evidence type="ECO:0000259" key="4">
    <source>
        <dbReference type="Pfam" id="PF02678"/>
    </source>
</evidence>
<sequence length="292" mass="32357">MTIKKVESIIAPPAPHMVGDGFRVHNFIPHLEELSRERMNPFILLDYNAKMEFSPRKEPRGVGVHPHRGFETVTIVYKGKVAHHDSRGNSGVIGPGDIQWMTAASGVLHKEYHEESFSRKGGEFHIVQLWINLPARDKKADPKYQSIENSQIPKVELPDNTGLVEVIAGKYQNTNGIASTFTPMHLFNAKLNKGGNAEFSFPADYNTAILVVEGSVKINNNELVPTDYFALFETKGETFTIHAVNKATVLIMSGEPIKEPIAAYGPFVMNNVAELKQAYIDLGAGKFGKLDD</sequence>
<dbReference type="Pfam" id="PF02678">
    <property type="entry name" value="Pirin"/>
    <property type="match status" value="1"/>
</dbReference>
<dbReference type="InterPro" id="IPR014710">
    <property type="entry name" value="RmlC-like_jellyroll"/>
</dbReference>
<dbReference type="CDD" id="cd02247">
    <property type="entry name" value="cupin_pirin_C"/>
    <property type="match status" value="1"/>
</dbReference>
<feature type="binding site" evidence="2">
    <location>
        <position position="109"/>
    </location>
    <ligand>
        <name>Fe cation</name>
        <dbReference type="ChEBI" id="CHEBI:24875"/>
    </ligand>
</feature>
<evidence type="ECO:0000259" key="5">
    <source>
        <dbReference type="Pfam" id="PF05726"/>
    </source>
</evidence>
<keyword evidence="2" id="KW-0479">Metal-binding</keyword>
<evidence type="ECO:0008006" key="8">
    <source>
        <dbReference type="Google" id="ProtNLM"/>
    </source>
</evidence>
<dbReference type="InterPro" id="IPR011051">
    <property type="entry name" value="RmlC_Cupin_sf"/>
</dbReference>
<comment type="caution">
    <text evidence="6">The sequence shown here is derived from an EMBL/GenBank/DDBJ whole genome shotgun (WGS) entry which is preliminary data.</text>
</comment>
<dbReference type="RefSeq" id="WP_046147858.1">
    <property type="nucleotide sequence ID" value="NZ_KQ033914.1"/>
</dbReference>
<dbReference type="GO" id="GO:0046872">
    <property type="term" value="F:metal ion binding"/>
    <property type="evidence" value="ECO:0007669"/>
    <property type="project" value="UniProtKB-KW"/>
</dbReference>
<dbReference type="InterPro" id="IPR012093">
    <property type="entry name" value="Pirin"/>
</dbReference>
<evidence type="ECO:0000256" key="2">
    <source>
        <dbReference type="PIRSR" id="PIRSR006232-1"/>
    </source>
</evidence>
<keyword evidence="2" id="KW-0408">Iron</keyword>
<dbReference type="Proteomes" id="UP000033047">
    <property type="component" value="Unassembled WGS sequence"/>
</dbReference>
<dbReference type="PANTHER" id="PTHR43594:SF1">
    <property type="entry name" value="QUERCETIN 2,3-DIOXYGENASE PA2418-RELATED"/>
    <property type="match status" value="1"/>
</dbReference>
<dbReference type="InterPro" id="IPR008778">
    <property type="entry name" value="Pirin_C_dom"/>
</dbReference>
<accession>A0A0F5IJD3</accession>
<feature type="domain" description="Pirin C-terminal" evidence="5">
    <location>
        <begin position="188"/>
        <end position="288"/>
    </location>
</feature>
<dbReference type="HOGENOM" id="CLU_045717_5_1_10"/>
<dbReference type="SUPFAM" id="SSF51182">
    <property type="entry name" value="RmlC-like cupins"/>
    <property type="match status" value="1"/>
</dbReference>
<dbReference type="InterPro" id="IPR053186">
    <property type="entry name" value="QDO-related"/>
</dbReference>
<dbReference type="InterPro" id="IPR003829">
    <property type="entry name" value="Pirin_N_dom"/>
</dbReference>
<dbReference type="PIRSF" id="PIRSF006232">
    <property type="entry name" value="Pirin"/>
    <property type="match status" value="1"/>
</dbReference>
<evidence type="ECO:0000313" key="6">
    <source>
        <dbReference type="EMBL" id="KKB45674.1"/>
    </source>
</evidence>
<dbReference type="CDD" id="cd02909">
    <property type="entry name" value="cupin_pirin_N"/>
    <property type="match status" value="1"/>
</dbReference>
<feature type="domain" description="Pirin N-terminal" evidence="4">
    <location>
        <begin position="25"/>
        <end position="131"/>
    </location>
</feature>
<dbReference type="AlphaFoldDB" id="A0A0F5IJD3"/>
<name>A0A0F5IJD3_9BACT</name>
<dbReference type="PATRIC" id="fig|927665.4.peg.5086"/>
<feature type="binding site" evidence="2">
    <location>
        <position position="67"/>
    </location>
    <ligand>
        <name>Fe cation</name>
        <dbReference type="ChEBI" id="CHEBI:24875"/>
    </ligand>
</feature>
<dbReference type="PANTHER" id="PTHR43594">
    <property type="entry name" value="QUERCETIN 2,3-DIOXYGENASE"/>
    <property type="match status" value="1"/>
</dbReference>
<evidence type="ECO:0000256" key="1">
    <source>
        <dbReference type="ARBA" id="ARBA00008416"/>
    </source>
</evidence>
<organism evidence="6 7">
    <name type="scientific">Parabacteroides goldsteinii DSM 19448 = WAL 12034</name>
    <dbReference type="NCBI Taxonomy" id="927665"/>
    <lineage>
        <taxon>Bacteria</taxon>
        <taxon>Pseudomonadati</taxon>
        <taxon>Bacteroidota</taxon>
        <taxon>Bacteroidia</taxon>
        <taxon>Bacteroidales</taxon>
        <taxon>Tannerellaceae</taxon>
        <taxon>Parabacteroides</taxon>
    </lineage>
</organism>
<feature type="binding site" evidence="2">
    <location>
        <position position="65"/>
    </location>
    <ligand>
        <name>Fe cation</name>
        <dbReference type="ChEBI" id="CHEBI:24875"/>
    </ligand>
</feature>
<dbReference type="Gene3D" id="2.60.120.10">
    <property type="entry name" value="Jelly Rolls"/>
    <property type="match status" value="2"/>
</dbReference>
<comment type="cofactor">
    <cofactor evidence="2">
        <name>Fe cation</name>
        <dbReference type="ChEBI" id="CHEBI:24875"/>
    </cofactor>
    <text evidence="2">Binds 1 Fe cation per subunit.</text>
</comment>
<gene>
    <name evidence="6" type="ORF">HMPREF1535_04958</name>
</gene>